<protein>
    <submittedName>
        <fullName evidence="3">Uncharacterized protein</fullName>
    </submittedName>
</protein>
<accession>A0A1I8MCJ7</accession>
<keyword evidence="1" id="KW-1133">Transmembrane helix</keyword>
<dbReference type="VEuPathDB" id="VectorBase:MDOMA2_005281"/>
<reference evidence="3" key="1">
    <citation type="submission" date="2020-05" db="UniProtKB">
        <authorList>
            <consortium name="EnsemblMetazoa"/>
        </authorList>
    </citation>
    <scope>IDENTIFICATION</scope>
    <source>
        <strain evidence="3">Aabys</strain>
    </source>
</reference>
<dbReference type="OrthoDB" id="8061701at2759"/>
<feature type="transmembrane region" description="Helical" evidence="1">
    <location>
        <begin position="175"/>
        <end position="197"/>
    </location>
</feature>
<keyword evidence="2" id="KW-0732">Signal</keyword>
<dbReference type="AlphaFoldDB" id="A0A1I8MCJ7"/>
<dbReference type="VEuPathDB" id="VectorBase:MDOA003516"/>
<dbReference type="eggNOG" id="ENOG502T8RI">
    <property type="taxonomic scope" value="Eukaryota"/>
</dbReference>
<feature type="chain" id="PRO_5044560151" evidence="2">
    <location>
        <begin position="21"/>
        <end position="323"/>
    </location>
</feature>
<keyword evidence="1" id="KW-0812">Transmembrane</keyword>
<sequence length="323" mass="36297">MVAKKLIFALFVGILCSVYARSVSVIGDVHIVAENDNFQCDQLRCPLDAERCLVTKENDPKDPSILVRTNICYSKNGVELDKLSTRQTVDPNSQIKVRIEGYRNGLVSSINIGNSVTSNDFDSEEFEAEMEKFNHDLNKGMEELNKGLNQMSYNLAHMFDCDIIKVIHIMRYINIYLNIIICCILMDLILSSAINTISYIENINFSYDNDRWICGGIECPSNTFGCRIQRHTDSGNKTLVHSVYTCFDENTVNIMSVNATNEMISPRIIDIDIESYKGAVSLYSTGYGLGGHENANGVISPDSWVQLIQSAQDNRRVVEESNV</sequence>
<dbReference type="EnsemblMetazoa" id="MDOA003516-RA">
    <property type="protein sequence ID" value="MDOA003516-PA"/>
    <property type="gene ID" value="MDOA003516"/>
</dbReference>
<evidence type="ECO:0000256" key="1">
    <source>
        <dbReference type="SAM" id="Phobius"/>
    </source>
</evidence>
<gene>
    <name evidence="3" type="primary">101894797</name>
</gene>
<dbReference type="KEGG" id="mde:101894797"/>
<organism evidence="3">
    <name type="scientific">Musca domestica</name>
    <name type="common">House fly</name>
    <dbReference type="NCBI Taxonomy" id="7370"/>
    <lineage>
        <taxon>Eukaryota</taxon>
        <taxon>Metazoa</taxon>
        <taxon>Ecdysozoa</taxon>
        <taxon>Arthropoda</taxon>
        <taxon>Hexapoda</taxon>
        <taxon>Insecta</taxon>
        <taxon>Pterygota</taxon>
        <taxon>Neoptera</taxon>
        <taxon>Endopterygota</taxon>
        <taxon>Diptera</taxon>
        <taxon>Brachycera</taxon>
        <taxon>Muscomorpha</taxon>
        <taxon>Muscoidea</taxon>
        <taxon>Muscidae</taxon>
        <taxon>Musca</taxon>
    </lineage>
</organism>
<feature type="signal peptide" evidence="2">
    <location>
        <begin position="1"/>
        <end position="20"/>
    </location>
</feature>
<evidence type="ECO:0000313" key="3">
    <source>
        <dbReference type="EnsemblMetazoa" id="MDOA003516-PA"/>
    </source>
</evidence>
<keyword evidence="1" id="KW-0472">Membrane</keyword>
<proteinExistence type="predicted"/>
<name>A0A1I8MCJ7_MUSDO</name>
<evidence type="ECO:0000256" key="2">
    <source>
        <dbReference type="SAM" id="SignalP"/>
    </source>
</evidence>
<dbReference type="RefSeq" id="XP_005177207.3">
    <property type="nucleotide sequence ID" value="XM_005177150.4"/>
</dbReference>